<dbReference type="InterPro" id="IPR031358">
    <property type="entry name" value="Stealth_CR1"/>
</dbReference>
<evidence type="ECO:0000313" key="10">
    <source>
        <dbReference type="Proteomes" id="UP000321749"/>
    </source>
</evidence>
<comment type="caution">
    <text evidence="9">The sequence shown here is derived from an EMBL/GenBank/DDBJ whole genome shotgun (WGS) entry which is preliminary data.</text>
</comment>
<keyword evidence="3" id="KW-0270">Exopolysaccharide synthesis</keyword>
<dbReference type="PANTHER" id="PTHR24045">
    <property type="match status" value="1"/>
</dbReference>
<dbReference type="Pfam" id="PF17101">
    <property type="entry name" value="Stealth_CR1"/>
    <property type="match status" value="1"/>
</dbReference>
<evidence type="ECO:0000259" key="7">
    <source>
        <dbReference type="Pfam" id="PF17102"/>
    </source>
</evidence>
<dbReference type="Pfam" id="PF17102">
    <property type="entry name" value="Stealth_CR3"/>
    <property type="match status" value="1"/>
</dbReference>
<feature type="domain" description="Stealth protein CR3 conserved region 3" evidence="7">
    <location>
        <begin position="443"/>
        <end position="489"/>
    </location>
</feature>
<feature type="domain" description="Stealth protein CR4 conserved region 4" evidence="8">
    <location>
        <begin position="518"/>
        <end position="565"/>
    </location>
</feature>
<sequence length="567" mass="63982">MYADYHELDPSTPQTGADPDVSDVRERGIDSERSAFAPARQEPSGIRVGHAVEPVLVTTGDRFDRFDRPDVVMREGRYALTNGHMTPRESMIEDLLAIGDALERAEIPCLLVRDDAGRPIIAVDRARRKQLAAALASAFAHEPFYAEPIAPERAVGRGAVLLADGRLAGHKKASAMRVYRPRVEPAGRLRYGPETAVQLELWRFGEETLVAPLPNAVMRASMPRREAVGETVLRFGREWQTIQHMWEPLASDVTFDIDMVFSWVDGSSTEFQRARAERMAGYVVGEGDDSEARFRQIDELKYALRSVHMYAPWVRRIFIATDSPVPAWLAEHPRITIVRAEQMFADPSVLPTHNSHAVEAQLHNIEGLSEHFLYSNDDMFFGRQLEPDAFFSPGGVTKFVEATTRIGLGETDPGRSGHDNAARFNRSLLRERFGAVTTRHLEHCAAPLRRSVLAEMEREFPEDFRRTAASRFRSATDISVTNSLYHYYALMTGRAVQQRAVKVQYVETTLRASLPAMDRLLRKRDQDMFCLNDGSRPELDADERNTAVTEFLEAYFPIPAPWERRGA</sequence>
<evidence type="ECO:0000256" key="4">
    <source>
        <dbReference type="SAM" id="MobiDB-lite"/>
    </source>
</evidence>
<dbReference type="AlphaFoldDB" id="A0AA87UR77"/>
<evidence type="ECO:0000256" key="3">
    <source>
        <dbReference type="ARBA" id="ARBA00023169"/>
    </source>
</evidence>
<feature type="compositionally biased region" description="Basic and acidic residues" evidence="4">
    <location>
        <begin position="22"/>
        <end position="33"/>
    </location>
</feature>
<gene>
    <name evidence="9" type="primary">cpsY</name>
    <name evidence="9" type="ORF">ABA31_05950</name>
</gene>
<evidence type="ECO:0000259" key="5">
    <source>
        <dbReference type="Pfam" id="PF11380"/>
    </source>
</evidence>
<keyword evidence="10" id="KW-1185">Reference proteome</keyword>
<dbReference type="Proteomes" id="UP000321749">
    <property type="component" value="Unassembled WGS sequence"/>
</dbReference>
<dbReference type="InterPro" id="IPR031356">
    <property type="entry name" value="Stealth_CR4"/>
</dbReference>
<dbReference type="PANTHER" id="PTHR24045:SF0">
    <property type="entry name" value="N-ACETYLGLUCOSAMINE-1-PHOSPHOTRANSFERASE SUBUNITS ALPHA_BETA"/>
    <property type="match status" value="1"/>
</dbReference>
<evidence type="ECO:0000259" key="8">
    <source>
        <dbReference type="Pfam" id="PF17103"/>
    </source>
</evidence>
<dbReference type="InterPro" id="IPR047141">
    <property type="entry name" value="Stealth"/>
</dbReference>
<dbReference type="EMBL" id="BJUU01000002">
    <property type="protein sequence ID" value="GEK79244.1"/>
    <property type="molecule type" value="Genomic_DNA"/>
</dbReference>
<dbReference type="InterPro" id="IPR031357">
    <property type="entry name" value="Stealth_CR3"/>
</dbReference>
<feature type="domain" description="Stealth protein CR2 conserved region 2" evidence="5">
    <location>
        <begin position="293"/>
        <end position="397"/>
    </location>
</feature>
<name>A0AA87UR77_9MICO</name>
<feature type="domain" description="Stealth protein CR1 conserved region 1" evidence="6">
    <location>
        <begin position="255"/>
        <end position="282"/>
    </location>
</feature>
<proteinExistence type="inferred from homology"/>
<dbReference type="GO" id="GO:0000271">
    <property type="term" value="P:polysaccharide biosynthetic process"/>
    <property type="evidence" value="ECO:0007669"/>
    <property type="project" value="UniProtKB-KW"/>
</dbReference>
<dbReference type="GO" id="GO:0016772">
    <property type="term" value="F:transferase activity, transferring phosphorus-containing groups"/>
    <property type="evidence" value="ECO:0007669"/>
    <property type="project" value="InterPro"/>
</dbReference>
<evidence type="ECO:0000256" key="1">
    <source>
        <dbReference type="ARBA" id="ARBA00007583"/>
    </source>
</evidence>
<evidence type="ECO:0000313" key="9">
    <source>
        <dbReference type="EMBL" id="GEK79244.1"/>
    </source>
</evidence>
<organism evidence="9 10">
    <name type="scientific">Agrococcus baldri</name>
    <dbReference type="NCBI Taxonomy" id="153730"/>
    <lineage>
        <taxon>Bacteria</taxon>
        <taxon>Bacillati</taxon>
        <taxon>Actinomycetota</taxon>
        <taxon>Actinomycetes</taxon>
        <taxon>Micrococcales</taxon>
        <taxon>Microbacteriaceae</taxon>
        <taxon>Agrococcus</taxon>
    </lineage>
</organism>
<dbReference type="InterPro" id="IPR021520">
    <property type="entry name" value="Stealth_CR2"/>
</dbReference>
<reference evidence="9 10" key="1">
    <citation type="submission" date="2019-07" db="EMBL/GenBank/DDBJ databases">
        <title>Whole genome shotgun sequence of Agrococcus baldri NBRC 103055.</title>
        <authorList>
            <person name="Hosoyama A."/>
            <person name="Uohara A."/>
            <person name="Ohji S."/>
            <person name="Ichikawa N."/>
        </authorList>
    </citation>
    <scope>NUCLEOTIDE SEQUENCE [LARGE SCALE GENOMIC DNA]</scope>
    <source>
        <strain evidence="9 10">NBRC 103055</strain>
    </source>
</reference>
<accession>A0AA87UR77</accession>
<feature type="region of interest" description="Disordered" evidence="4">
    <location>
        <begin position="1"/>
        <end position="44"/>
    </location>
</feature>
<evidence type="ECO:0000259" key="6">
    <source>
        <dbReference type="Pfam" id="PF17101"/>
    </source>
</evidence>
<dbReference type="Pfam" id="PF17103">
    <property type="entry name" value="Stealth_CR4"/>
    <property type="match status" value="1"/>
</dbReference>
<comment type="similarity">
    <text evidence="1">Belongs to the stealth family.</text>
</comment>
<protein>
    <submittedName>
        <fullName evidence="9">Exopolysaccharide phosphotransferase CpsY</fullName>
    </submittedName>
</protein>
<evidence type="ECO:0000256" key="2">
    <source>
        <dbReference type="ARBA" id="ARBA00022679"/>
    </source>
</evidence>
<keyword evidence="2" id="KW-0808">Transferase</keyword>
<dbReference type="Pfam" id="PF11380">
    <property type="entry name" value="Stealth_CR2"/>
    <property type="match status" value="1"/>
</dbReference>